<sequence>MVKLSLVAMAVSAICLQQSSGFMVPSSNKINAIQGSSANWLRMAGESVDLDSLKDASVREVEEVVKSPPASELKGTSDEITEQVSGIEGKQEEKASTIQRSKALDELMEESIFSQNKGISRKTRIEDVKSQLSKSINLKKEAENAIAKEIGELKVKLDGELEEEKGLEIEIKMLISQLEENIAQKKELLAEEETLLVQLETVKTQVKEEQIFKQIDAASNVKADLIAIESVVIEDLEDCLSQMREELIDTESRIKTMTVAVSQLPAADDIDTARQYSWGEVSELNDLLVAAFDNLQKRDARIGALKQKFREATQQKALILGEVDVLGGGAGDGAKAAAAVAGGAGGKVGSPKKVVSVQISSDMTEQDILALAGDSSMKALGEGSRALGQVGTKLNYWAKSEDGQQSVSELIDAIEASKKVLPALQRAAAQVKKEWETEFKGEEMTTFDKLFDGIQRGIDAIKESTEVKAALDEAKGSFGAVGAKTGAATQRMTTALKSSTAEDATFMESFNAVVEEMQKTLIAVAAAGTKFVKNFQDPNRQLQSSKAPTEARAPTAPSAKVEEVAPAPKAEEK</sequence>
<feature type="compositionally biased region" description="Polar residues" evidence="2">
    <location>
        <begin position="537"/>
        <end position="547"/>
    </location>
</feature>
<name>A0A6V1Q3J9_HETAK</name>
<feature type="region of interest" description="Disordered" evidence="2">
    <location>
        <begin position="64"/>
        <end position="95"/>
    </location>
</feature>
<proteinExistence type="predicted"/>
<gene>
    <name evidence="4" type="ORF">HAKA00212_LOCUS10135</name>
</gene>
<accession>A0A6V1Q3J9</accession>
<protein>
    <submittedName>
        <fullName evidence="4">Uncharacterized protein</fullName>
    </submittedName>
</protein>
<keyword evidence="3" id="KW-0732">Signal</keyword>
<evidence type="ECO:0000256" key="3">
    <source>
        <dbReference type="SAM" id="SignalP"/>
    </source>
</evidence>
<feature type="signal peptide" evidence="3">
    <location>
        <begin position="1"/>
        <end position="21"/>
    </location>
</feature>
<dbReference type="AlphaFoldDB" id="A0A6V1Q3J9"/>
<feature type="region of interest" description="Disordered" evidence="2">
    <location>
        <begin position="537"/>
        <end position="573"/>
    </location>
</feature>
<feature type="compositionally biased region" description="Low complexity" evidence="2">
    <location>
        <begin position="564"/>
        <end position="573"/>
    </location>
</feature>
<organism evidence="4">
    <name type="scientific">Heterosigma akashiwo</name>
    <name type="common">Chromophytic alga</name>
    <name type="synonym">Heterosigma carterae</name>
    <dbReference type="NCBI Taxonomy" id="2829"/>
    <lineage>
        <taxon>Eukaryota</taxon>
        <taxon>Sar</taxon>
        <taxon>Stramenopiles</taxon>
        <taxon>Ochrophyta</taxon>
        <taxon>Raphidophyceae</taxon>
        <taxon>Chattonellales</taxon>
        <taxon>Chattonellaceae</taxon>
        <taxon>Heterosigma</taxon>
    </lineage>
</organism>
<feature type="coiled-coil region" evidence="1">
    <location>
        <begin position="171"/>
        <end position="209"/>
    </location>
</feature>
<evidence type="ECO:0000256" key="1">
    <source>
        <dbReference type="SAM" id="Coils"/>
    </source>
</evidence>
<evidence type="ECO:0000256" key="2">
    <source>
        <dbReference type="SAM" id="MobiDB-lite"/>
    </source>
</evidence>
<keyword evidence="1" id="KW-0175">Coiled coil</keyword>
<dbReference type="EMBL" id="HBIU01021628">
    <property type="protein sequence ID" value="CAE0631432.1"/>
    <property type="molecule type" value="Transcribed_RNA"/>
</dbReference>
<evidence type="ECO:0000313" key="4">
    <source>
        <dbReference type="EMBL" id="CAE0631432.1"/>
    </source>
</evidence>
<feature type="chain" id="PRO_5030160782" evidence="3">
    <location>
        <begin position="22"/>
        <end position="573"/>
    </location>
</feature>
<reference evidence="4" key="1">
    <citation type="submission" date="2021-01" db="EMBL/GenBank/DDBJ databases">
        <authorList>
            <person name="Corre E."/>
            <person name="Pelletier E."/>
            <person name="Niang G."/>
            <person name="Scheremetjew M."/>
            <person name="Finn R."/>
            <person name="Kale V."/>
            <person name="Holt S."/>
            <person name="Cochrane G."/>
            <person name="Meng A."/>
            <person name="Brown T."/>
            <person name="Cohen L."/>
        </authorList>
    </citation>
    <scope>NUCLEOTIDE SEQUENCE</scope>
    <source>
        <strain evidence="4">CCMP3107</strain>
    </source>
</reference>